<accession>A0A8H6RFF4</accession>
<feature type="region of interest" description="Disordered" evidence="1">
    <location>
        <begin position="1"/>
        <end position="69"/>
    </location>
</feature>
<protein>
    <submittedName>
        <fullName evidence="2">Uncharacterized protein</fullName>
    </submittedName>
</protein>
<reference evidence="2" key="1">
    <citation type="submission" date="2020-04" db="EMBL/GenBank/DDBJ databases">
        <title>Draft genome resource of the tomato pathogen Pseudocercospora fuligena.</title>
        <authorList>
            <person name="Zaccaron A."/>
        </authorList>
    </citation>
    <scope>NUCLEOTIDE SEQUENCE</scope>
    <source>
        <strain evidence="2">PF001</strain>
    </source>
</reference>
<evidence type="ECO:0000256" key="1">
    <source>
        <dbReference type="SAM" id="MobiDB-lite"/>
    </source>
</evidence>
<feature type="region of interest" description="Disordered" evidence="1">
    <location>
        <begin position="159"/>
        <end position="222"/>
    </location>
</feature>
<feature type="compositionally biased region" description="Basic and acidic residues" evidence="1">
    <location>
        <begin position="160"/>
        <end position="192"/>
    </location>
</feature>
<sequence length="222" mass="24885">MTTTDSGEASHRIRRETRSISAQKHRDAPVLDGQLHRDAFSPPPTKSTNPFSINRPYSNTFTPTPGAGKYQRKAEKLLWDLENKLRGSKLSASEPGSSGLAEEGRFGGVVFDADSRFNTIDGGLYASSNEMLVMSGALSADDSRCELGKACFRNKIGRHDRHDESSSVDEFRTPRDPERKRGKRREQSDFRSLDSGWYAPHEESGGAGKKERRRRKKRGERL</sequence>
<dbReference type="OrthoDB" id="3645828at2759"/>
<dbReference type="Proteomes" id="UP000660729">
    <property type="component" value="Unassembled WGS sequence"/>
</dbReference>
<gene>
    <name evidence="2" type="ORF">HII31_08786</name>
</gene>
<organism evidence="2 3">
    <name type="scientific">Pseudocercospora fuligena</name>
    <dbReference type="NCBI Taxonomy" id="685502"/>
    <lineage>
        <taxon>Eukaryota</taxon>
        <taxon>Fungi</taxon>
        <taxon>Dikarya</taxon>
        <taxon>Ascomycota</taxon>
        <taxon>Pezizomycotina</taxon>
        <taxon>Dothideomycetes</taxon>
        <taxon>Dothideomycetidae</taxon>
        <taxon>Mycosphaerellales</taxon>
        <taxon>Mycosphaerellaceae</taxon>
        <taxon>Pseudocercospora</taxon>
    </lineage>
</organism>
<feature type="compositionally biased region" description="Basic and acidic residues" evidence="1">
    <location>
        <begin position="24"/>
        <end position="39"/>
    </location>
</feature>
<name>A0A8H6RFF4_9PEZI</name>
<keyword evidence="3" id="KW-1185">Reference proteome</keyword>
<comment type="caution">
    <text evidence="2">The sequence shown here is derived from an EMBL/GenBank/DDBJ whole genome shotgun (WGS) entry which is preliminary data.</text>
</comment>
<dbReference type="EMBL" id="JABCIY010000177">
    <property type="protein sequence ID" value="KAF7189964.1"/>
    <property type="molecule type" value="Genomic_DNA"/>
</dbReference>
<feature type="compositionally biased region" description="Basic residues" evidence="1">
    <location>
        <begin position="210"/>
        <end position="222"/>
    </location>
</feature>
<dbReference type="AlphaFoldDB" id="A0A8H6RFF4"/>
<proteinExistence type="predicted"/>
<evidence type="ECO:0000313" key="2">
    <source>
        <dbReference type="EMBL" id="KAF7189964.1"/>
    </source>
</evidence>
<feature type="compositionally biased region" description="Polar residues" evidence="1">
    <location>
        <begin position="46"/>
        <end position="63"/>
    </location>
</feature>
<evidence type="ECO:0000313" key="3">
    <source>
        <dbReference type="Proteomes" id="UP000660729"/>
    </source>
</evidence>